<evidence type="ECO:0000313" key="2">
    <source>
        <dbReference type="EMBL" id="MBF5052362.1"/>
    </source>
</evidence>
<accession>A0ABS0AE26</accession>
<organism evidence="2 3">
    <name type="scientific">Alloalcanivorax venustensis ISO4</name>
    <dbReference type="NCBI Taxonomy" id="1177184"/>
    <lineage>
        <taxon>Bacteria</taxon>
        <taxon>Pseudomonadati</taxon>
        <taxon>Pseudomonadota</taxon>
        <taxon>Gammaproteobacteria</taxon>
        <taxon>Oceanospirillales</taxon>
        <taxon>Alcanivoracaceae</taxon>
        <taxon>Alloalcanivorax</taxon>
    </lineage>
</organism>
<gene>
    <name evidence="2" type="ORF">ISO4_00964</name>
</gene>
<evidence type="ECO:0000313" key="3">
    <source>
        <dbReference type="Proteomes" id="UP000644441"/>
    </source>
</evidence>
<reference evidence="2 3" key="1">
    <citation type="submission" date="2012-09" db="EMBL/GenBank/DDBJ databases">
        <title>Genome Sequence of alkane-degrading Bacterium Alcanivorax venustensis ISO4.</title>
        <authorList>
            <person name="Lai Q."/>
            <person name="Shao Z."/>
        </authorList>
    </citation>
    <scope>NUCLEOTIDE SEQUENCE [LARGE SCALE GENOMIC DNA]</scope>
    <source>
        <strain evidence="2 3">ISO4</strain>
    </source>
</reference>
<dbReference type="EMBL" id="ARXR01000005">
    <property type="protein sequence ID" value="MBF5052362.1"/>
    <property type="molecule type" value="Genomic_DNA"/>
</dbReference>
<feature type="compositionally biased region" description="Basic and acidic residues" evidence="1">
    <location>
        <begin position="62"/>
        <end position="74"/>
    </location>
</feature>
<protein>
    <submittedName>
        <fullName evidence="2">Uncharacterized protein</fullName>
    </submittedName>
</protein>
<comment type="caution">
    <text evidence="2">The sequence shown here is derived from an EMBL/GenBank/DDBJ whole genome shotgun (WGS) entry which is preliminary data.</text>
</comment>
<name>A0ABS0AE26_9GAMM</name>
<feature type="compositionally biased region" description="Basic and acidic residues" evidence="1">
    <location>
        <begin position="37"/>
        <end position="47"/>
    </location>
</feature>
<evidence type="ECO:0000256" key="1">
    <source>
        <dbReference type="SAM" id="MobiDB-lite"/>
    </source>
</evidence>
<keyword evidence="3" id="KW-1185">Reference proteome</keyword>
<proteinExistence type="predicted"/>
<dbReference type="Proteomes" id="UP000644441">
    <property type="component" value="Unassembled WGS sequence"/>
</dbReference>
<sequence length="95" mass="11132">MNALFEKLRRLFGGAPEPAREDAEVRMHYPEPGPHAHMGEHGAAHPDDDPEDLHRGRRRLKESHTSHWDLDYMSREEMEKLAEASRQARDKEHRD</sequence>
<feature type="region of interest" description="Disordered" evidence="1">
    <location>
        <begin position="1"/>
        <end position="74"/>
    </location>
</feature>
<feature type="compositionally biased region" description="Basic and acidic residues" evidence="1">
    <location>
        <begin position="18"/>
        <end position="29"/>
    </location>
</feature>
<dbReference type="RefSeq" id="WP_142947661.1">
    <property type="nucleotide sequence ID" value="NZ_ARXR01000005.1"/>
</dbReference>